<dbReference type="SUPFAM" id="SSF51197">
    <property type="entry name" value="Clavaminate synthase-like"/>
    <property type="match status" value="1"/>
</dbReference>
<feature type="domain" description="JmjC" evidence="1">
    <location>
        <begin position="163"/>
        <end position="334"/>
    </location>
</feature>
<evidence type="ECO:0000259" key="1">
    <source>
        <dbReference type="PROSITE" id="PS51184"/>
    </source>
</evidence>
<evidence type="ECO:0000313" key="2">
    <source>
        <dbReference type="EMBL" id="TBU33156.1"/>
    </source>
</evidence>
<accession>A0A4Q9N346</accession>
<dbReference type="Pfam" id="PF13621">
    <property type="entry name" value="Cupin_8"/>
    <property type="match status" value="1"/>
</dbReference>
<sequence length="358" mass="40098">MIDLEGKLADSFRCKTLKWLSEEYHEMNGTQYDVLDHMPTPLEFSRLVHIARPVLIKESTVPEVDDKCAWSKEWISEKMGNNKISVAVTPNGRADAVTTGPDGKLFFAEPHTQRMTVSSFLDTLSSDTEGHEIDNQSGEVHYLQSQNGNLFSSRYFDMSGEEDPSEFEALREYIPSDVSWCSDALDRTPDAVNLWIGDERSVTSIHSDPYENIYTVIRGAKHFTLLPPTEGWCLKERRYPHGTYARSSSSSALELVPSLPSVPLVRWSSVTDPTAPGALPSEAHPIHVTVKAGETLYLPAGWWHHVRQEGFTVAVNYWYDMEGRGMSWVWMNFLRGTEEPPLGNDEGAGAKAGGQIES</sequence>
<dbReference type="SMART" id="SM00558">
    <property type="entry name" value="JmjC"/>
    <property type="match status" value="1"/>
</dbReference>
<dbReference type="PANTHER" id="PTHR12461">
    <property type="entry name" value="HYPOXIA-INDUCIBLE FACTOR 1 ALPHA INHIBITOR-RELATED"/>
    <property type="match status" value="1"/>
</dbReference>
<dbReference type="EMBL" id="ML143392">
    <property type="protein sequence ID" value="TBU33156.1"/>
    <property type="molecule type" value="Genomic_DNA"/>
</dbReference>
<dbReference type="PROSITE" id="PS51184">
    <property type="entry name" value="JMJC"/>
    <property type="match status" value="1"/>
</dbReference>
<gene>
    <name evidence="2" type="ORF">BD311DRAFT_749333</name>
</gene>
<dbReference type="InterPro" id="IPR003347">
    <property type="entry name" value="JmjC_dom"/>
</dbReference>
<dbReference type="Proteomes" id="UP000292957">
    <property type="component" value="Unassembled WGS sequence"/>
</dbReference>
<dbReference type="PANTHER" id="PTHR12461:SF99">
    <property type="entry name" value="BIFUNCTIONAL PEPTIDASE AND (3S)-LYSYL HYDROXYLASE JMJD7"/>
    <property type="match status" value="1"/>
</dbReference>
<dbReference type="InterPro" id="IPR014710">
    <property type="entry name" value="RmlC-like_jellyroll"/>
</dbReference>
<protein>
    <submittedName>
        <fullName evidence="2">Clavaminate synthase-like protein</fullName>
    </submittedName>
</protein>
<dbReference type="InterPro" id="IPR041667">
    <property type="entry name" value="Cupin_8"/>
</dbReference>
<dbReference type="AlphaFoldDB" id="A0A4Q9N346"/>
<reference evidence="2" key="1">
    <citation type="submission" date="2019-01" db="EMBL/GenBank/DDBJ databases">
        <title>Draft genome sequences of three monokaryotic isolates of the white-rot basidiomycete fungus Dichomitus squalens.</title>
        <authorList>
            <consortium name="DOE Joint Genome Institute"/>
            <person name="Lopez S.C."/>
            <person name="Andreopoulos B."/>
            <person name="Pangilinan J."/>
            <person name="Lipzen A."/>
            <person name="Riley R."/>
            <person name="Ahrendt S."/>
            <person name="Ng V."/>
            <person name="Barry K."/>
            <person name="Daum C."/>
            <person name="Grigoriev I.V."/>
            <person name="Hilden K.S."/>
            <person name="Makela M.R."/>
            <person name="de Vries R.P."/>
        </authorList>
    </citation>
    <scope>NUCLEOTIDE SEQUENCE [LARGE SCALE GENOMIC DNA]</scope>
    <source>
        <strain evidence="2">OM18370.1</strain>
    </source>
</reference>
<organism evidence="2">
    <name type="scientific">Dichomitus squalens</name>
    <dbReference type="NCBI Taxonomy" id="114155"/>
    <lineage>
        <taxon>Eukaryota</taxon>
        <taxon>Fungi</taxon>
        <taxon>Dikarya</taxon>
        <taxon>Basidiomycota</taxon>
        <taxon>Agaricomycotina</taxon>
        <taxon>Agaricomycetes</taxon>
        <taxon>Polyporales</taxon>
        <taxon>Polyporaceae</taxon>
        <taxon>Dichomitus</taxon>
    </lineage>
</organism>
<name>A0A4Q9N346_9APHY</name>
<dbReference type="OrthoDB" id="424465at2759"/>
<proteinExistence type="predicted"/>
<dbReference type="Gene3D" id="2.60.120.10">
    <property type="entry name" value="Jelly Rolls"/>
    <property type="match status" value="1"/>
</dbReference>